<dbReference type="SMART" id="SM00849">
    <property type="entry name" value="Lactamase_B"/>
    <property type="match status" value="1"/>
</dbReference>
<dbReference type="WBParaSite" id="nRc.2.0.1.t15639-RA">
    <property type="protein sequence ID" value="nRc.2.0.1.t15639-RA"/>
    <property type="gene ID" value="nRc.2.0.1.g15639"/>
</dbReference>
<keyword evidence="2" id="KW-0479">Metal-binding</keyword>
<dbReference type="GO" id="GO:0046872">
    <property type="term" value="F:metal ion binding"/>
    <property type="evidence" value="ECO:0007669"/>
    <property type="project" value="UniProtKB-KW"/>
</dbReference>
<comment type="similarity">
    <text evidence="1">Belongs to the metallo-beta-lactamase superfamily. Glyoxalase II family.</text>
</comment>
<keyword evidence="7" id="KW-1185">Reference proteome</keyword>
<sequence length="287" mass="32355">MTNCLTAIPKLEALSPLVFRVLGCNPGSFTLQGTNTYLVGAGKEKILIDTGERGVDEYVRNLDLALNDHLKGARIKQIVCTHWHHDHVGGVDELTKRHGNMDLRKFARAHGVQETFEPKIGVWKYLKDGEQLKIGGATLTTIFTPGHTDDHICLYLAEEEAVFSGDCMLGEGTAVFEDLFDYMQSLQKLTKLKMTKIYPGHGPVITNPRERIDFYIAHRNERERQILDALTKANSEKSNNKRYLTVAEIVDFVYPGLDESLRCGAENNVLQHVKKLKKEGKISKYKN</sequence>
<evidence type="ECO:0000313" key="7">
    <source>
        <dbReference type="Proteomes" id="UP000887565"/>
    </source>
</evidence>
<dbReference type="Gene3D" id="1.10.10.10">
    <property type="entry name" value="Winged helix-like DNA-binding domain superfamily/Winged helix DNA-binding domain"/>
    <property type="match status" value="1"/>
</dbReference>
<evidence type="ECO:0000256" key="4">
    <source>
        <dbReference type="ARBA" id="ARBA00022833"/>
    </source>
</evidence>
<evidence type="ECO:0000256" key="5">
    <source>
        <dbReference type="ARBA" id="ARBA00069358"/>
    </source>
</evidence>
<dbReference type="InterPro" id="IPR050662">
    <property type="entry name" value="Sec-metab_biosynth-thioest"/>
</dbReference>
<dbReference type="InterPro" id="IPR036388">
    <property type="entry name" value="WH-like_DNA-bd_sf"/>
</dbReference>
<organism evidence="7 8">
    <name type="scientific">Romanomermis culicivorax</name>
    <name type="common">Nematode worm</name>
    <dbReference type="NCBI Taxonomy" id="13658"/>
    <lineage>
        <taxon>Eukaryota</taxon>
        <taxon>Metazoa</taxon>
        <taxon>Ecdysozoa</taxon>
        <taxon>Nematoda</taxon>
        <taxon>Enoplea</taxon>
        <taxon>Dorylaimia</taxon>
        <taxon>Mermithida</taxon>
        <taxon>Mermithoidea</taxon>
        <taxon>Mermithidae</taxon>
        <taxon>Romanomermis</taxon>
    </lineage>
</organism>
<dbReference type="Pfam" id="PF00753">
    <property type="entry name" value="Lactamase_B"/>
    <property type="match status" value="1"/>
</dbReference>
<dbReference type="PANTHER" id="PTHR23131:SF0">
    <property type="entry name" value="ENDORIBONUCLEASE LACTB2"/>
    <property type="match status" value="1"/>
</dbReference>
<evidence type="ECO:0000259" key="6">
    <source>
        <dbReference type="SMART" id="SM00849"/>
    </source>
</evidence>
<dbReference type="AlphaFoldDB" id="A0A915IQE3"/>
<reference evidence="8" key="1">
    <citation type="submission" date="2022-11" db="UniProtKB">
        <authorList>
            <consortium name="WormBaseParasite"/>
        </authorList>
    </citation>
    <scope>IDENTIFICATION</scope>
</reference>
<dbReference type="Gene3D" id="3.60.15.10">
    <property type="entry name" value="Ribonuclease Z/Hydroxyacylglutathione hydrolase-like"/>
    <property type="match status" value="1"/>
</dbReference>
<evidence type="ECO:0000256" key="2">
    <source>
        <dbReference type="ARBA" id="ARBA00022723"/>
    </source>
</evidence>
<dbReference type="OMA" id="WQAMDVV"/>
<evidence type="ECO:0000256" key="1">
    <source>
        <dbReference type="ARBA" id="ARBA00006759"/>
    </source>
</evidence>
<dbReference type="InterPro" id="IPR041516">
    <property type="entry name" value="LACTB2_WH"/>
</dbReference>
<name>A0A915IQE3_ROMCU</name>
<dbReference type="Pfam" id="PF17778">
    <property type="entry name" value="WHD_BLACT"/>
    <property type="match status" value="1"/>
</dbReference>
<accession>A0A915IQE3</accession>
<dbReference type="PANTHER" id="PTHR23131">
    <property type="entry name" value="ENDORIBONUCLEASE LACTB2"/>
    <property type="match status" value="1"/>
</dbReference>
<dbReference type="InterPro" id="IPR001279">
    <property type="entry name" value="Metallo-B-lactamas"/>
</dbReference>
<dbReference type="InterPro" id="IPR036866">
    <property type="entry name" value="RibonucZ/Hydroxyglut_hydro"/>
</dbReference>
<evidence type="ECO:0000313" key="8">
    <source>
        <dbReference type="WBParaSite" id="nRc.2.0.1.t15639-RA"/>
    </source>
</evidence>
<dbReference type="FunFam" id="3.60.15.10:FF:000017">
    <property type="entry name" value="Lactamase beta 2"/>
    <property type="match status" value="1"/>
</dbReference>
<dbReference type="CDD" id="cd07722">
    <property type="entry name" value="LACTB2-like_MBL-fold"/>
    <property type="match status" value="1"/>
</dbReference>
<dbReference type="GO" id="GO:0016787">
    <property type="term" value="F:hydrolase activity"/>
    <property type="evidence" value="ECO:0007669"/>
    <property type="project" value="UniProtKB-KW"/>
</dbReference>
<feature type="domain" description="Metallo-beta-lactamase" evidence="6">
    <location>
        <begin position="33"/>
        <end position="201"/>
    </location>
</feature>
<dbReference type="InterPro" id="IPR047921">
    <property type="entry name" value="LACTB2-like_MBL-fold"/>
</dbReference>
<protein>
    <recommendedName>
        <fullName evidence="5">Beta-lactamase-like protein 2 homolog</fullName>
    </recommendedName>
</protein>
<dbReference type="Proteomes" id="UP000887565">
    <property type="component" value="Unplaced"/>
</dbReference>
<dbReference type="SUPFAM" id="SSF56281">
    <property type="entry name" value="Metallo-hydrolase/oxidoreductase"/>
    <property type="match status" value="1"/>
</dbReference>
<keyword evidence="3" id="KW-0378">Hydrolase</keyword>
<proteinExistence type="inferred from homology"/>
<evidence type="ECO:0000256" key="3">
    <source>
        <dbReference type="ARBA" id="ARBA00022801"/>
    </source>
</evidence>
<keyword evidence="4" id="KW-0862">Zinc</keyword>